<evidence type="ECO:0000256" key="12">
    <source>
        <dbReference type="HAMAP-Rule" id="MF_00004"/>
    </source>
</evidence>
<dbReference type="GO" id="GO:0003999">
    <property type="term" value="F:adenine phosphoribosyltransferase activity"/>
    <property type="evidence" value="ECO:0007669"/>
    <property type="project" value="UniProtKB-UniRule"/>
</dbReference>
<dbReference type="GO" id="GO:0005737">
    <property type="term" value="C:cytoplasm"/>
    <property type="evidence" value="ECO:0007669"/>
    <property type="project" value="UniProtKB-SubCell"/>
</dbReference>
<comment type="similarity">
    <text evidence="5 12">Belongs to the purine/pyrimidine phosphoribosyltransferase family.</text>
</comment>
<dbReference type="EC" id="2.4.2.7" evidence="7 12"/>
<dbReference type="RefSeq" id="WP_126751740.1">
    <property type="nucleotide sequence ID" value="NZ_JBHUMT010000016.1"/>
</dbReference>
<dbReference type="PANTHER" id="PTHR32315:SF3">
    <property type="entry name" value="ADENINE PHOSPHORIBOSYLTRANSFERASE"/>
    <property type="match status" value="1"/>
</dbReference>
<dbReference type="UniPathway" id="UPA00588">
    <property type="reaction ID" value="UER00646"/>
</dbReference>
<dbReference type="FunFam" id="3.40.50.2020:FF:000004">
    <property type="entry name" value="Adenine phosphoribosyltransferase"/>
    <property type="match status" value="1"/>
</dbReference>
<dbReference type="Pfam" id="PF00156">
    <property type="entry name" value="Pribosyltran"/>
    <property type="match status" value="1"/>
</dbReference>
<evidence type="ECO:0000256" key="6">
    <source>
        <dbReference type="ARBA" id="ARBA00011738"/>
    </source>
</evidence>
<reference evidence="14 15" key="1">
    <citation type="journal article" date="2011" name="Front. Microbiol.">
        <title>Genomic signatures of strain selection and enhancement in Bacillus atrophaeus var. globigii, a historical biowarfare simulant.</title>
        <authorList>
            <person name="Gibbons H.S."/>
            <person name="Broomall S.M."/>
            <person name="McNew L.A."/>
            <person name="Daligault H."/>
            <person name="Chapman C."/>
            <person name="Bruce D."/>
            <person name="Karavis M."/>
            <person name="Krepps M."/>
            <person name="McGregor P.A."/>
            <person name="Hong C."/>
            <person name="Park K.H."/>
            <person name="Akmal A."/>
            <person name="Feldman A."/>
            <person name="Lin J.S."/>
            <person name="Chang W.E."/>
            <person name="Higgs B.W."/>
            <person name="Demirev P."/>
            <person name="Lindquist J."/>
            <person name="Liem A."/>
            <person name="Fochler E."/>
            <person name="Read T.D."/>
            <person name="Tapia R."/>
            <person name="Johnson S."/>
            <person name="Bishop-Lilly K.A."/>
            <person name="Detter C."/>
            <person name="Han C."/>
            <person name="Sozhamannan S."/>
            <person name="Rosenzweig C.N."/>
            <person name="Skowronski E.W."/>
        </authorList>
    </citation>
    <scope>NUCLEOTIDE SEQUENCE [LARGE SCALE GENOMIC DNA]</scope>
    <source>
        <strain evidence="14 15">TPS4-2</strain>
    </source>
</reference>
<keyword evidence="10 12" id="KW-0808">Transferase</keyword>
<dbReference type="InterPro" id="IPR005764">
    <property type="entry name" value="Ade_phspho_trans"/>
</dbReference>
<dbReference type="InterPro" id="IPR000836">
    <property type="entry name" value="PRTase_dom"/>
</dbReference>
<evidence type="ECO:0000313" key="15">
    <source>
        <dbReference type="Proteomes" id="UP000288361"/>
    </source>
</evidence>
<dbReference type="NCBIfam" id="NF002636">
    <property type="entry name" value="PRK02304.1-5"/>
    <property type="match status" value="1"/>
</dbReference>
<evidence type="ECO:0000256" key="9">
    <source>
        <dbReference type="ARBA" id="ARBA00022676"/>
    </source>
</evidence>
<keyword evidence="9 12" id="KW-0328">Glycosyltransferase</keyword>
<evidence type="ECO:0000256" key="11">
    <source>
        <dbReference type="ARBA" id="ARBA00022726"/>
    </source>
</evidence>
<dbReference type="GO" id="GO:0044209">
    <property type="term" value="P:AMP salvage"/>
    <property type="evidence" value="ECO:0007669"/>
    <property type="project" value="UniProtKB-UniRule"/>
</dbReference>
<comment type="caution">
    <text evidence="14">The sequence shown here is derived from an EMBL/GenBank/DDBJ whole genome shotgun (WGS) entry which is preliminary data.</text>
</comment>
<dbReference type="AlphaFoldDB" id="A0A432YXT0"/>
<proteinExistence type="inferred from homology"/>
<dbReference type="PANTHER" id="PTHR32315">
    <property type="entry name" value="ADENINE PHOSPHORIBOSYLTRANSFERASE"/>
    <property type="match status" value="1"/>
</dbReference>
<dbReference type="NCBIfam" id="NF002634">
    <property type="entry name" value="PRK02304.1-3"/>
    <property type="match status" value="1"/>
</dbReference>
<keyword evidence="11 12" id="KW-0660">Purine salvage</keyword>
<name>A0A432YXT0_9GAMM</name>
<dbReference type="SUPFAM" id="SSF53271">
    <property type="entry name" value="PRTase-like"/>
    <property type="match status" value="1"/>
</dbReference>
<dbReference type="GO" id="GO:0016208">
    <property type="term" value="F:AMP binding"/>
    <property type="evidence" value="ECO:0007669"/>
    <property type="project" value="TreeGrafter"/>
</dbReference>
<dbReference type="GO" id="GO:0006168">
    <property type="term" value="P:adenine salvage"/>
    <property type="evidence" value="ECO:0007669"/>
    <property type="project" value="InterPro"/>
</dbReference>
<comment type="pathway">
    <text evidence="4 12">Purine metabolism; AMP biosynthesis via salvage pathway; AMP from adenine: step 1/1.</text>
</comment>
<comment type="catalytic activity">
    <reaction evidence="1 12">
        <text>AMP + diphosphate = 5-phospho-alpha-D-ribose 1-diphosphate + adenine</text>
        <dbReference type="Rhea" id="RHEA:16609"/>
        <dbReference type="ChEBI" id="CHEBI:16708"/>
        <dbReference type="ChEBI" id="CHEBI:33019"/>
        <dbReference type="ChEBI" id="CHEBI:58017"/>
        <dbReference type="ChEBI" id="CHEBI:456215"/>
        <dbReference type="EC" id="2.4.2.7"/>
    </reaction>
</comment>
<evidence type="ECO:0000256" key="3">
    <source>
        <dbReference type="ARBA" id="ARBA00004496"/>
    </source>
</evidence>
<dbReference type="CDD" id="cd06223">
    <property type="entry name" value="PRTases_typeI"/>
    <property type="match status" value="1"/>
</dbReference>
<keyword evidence="8 12" id="KW-0963">Cytoplasm</keyword>
<evidence type="ECO:0000256" key="4">
    <source>
        <dbReference type="ARBA" id="ARBA00004659"/>
    </source>
</evidence>
<evidence type="ECO:0000256" key="1">
    <source>
        <dbReference type="ARBA" id="ARBA00000868"/>
    </source>
</evidence>
<dbReference type="HAMAP" id="MF_00004">
    <property type="entry name" value="Aden_phosphoribosyltr"/>
    <property type="match status" value="1"/>
</dbReference>
<comment type="function">
    <text evidence="2 12">Catalyzes a salvage reaction resulting in the formation of AMP, that is energically less costly than de novo synthesis.</text>
</comment>
<comment type="subcellular location">
    <subcellularLocation>
        <location evidence="3 12">Cytoplasm</location>
    </subcellularLocation>
</comment>
<dbReference type="GO" id="GO:0006166">
    <property type="term" value="P:purine ribonucleoside salvage"/>
    <property type="evidence" value="ECO:0007669"/>
    <property type="project" value="UniProtKB-UniRule"/>
</dbReference>
<evidence type="ECO:0000313" key="14">
    <source>
        <dbReference type="EMBL" id="RUO68130.1"/>
    </source>
</evidence>
<evidence type="ECO:0000256" key="7">
    <source>
        <dbReference type="ARBA" id="ARBA00011893"/>
    </source>
</evidence>
<organism evidence="14 15">
    <name type="scientific">Idiomarina piscisalsi</name>
    <dbReference type="NCBI Taxonomy" id="1096243"/>
    <lineage>
        <taxon>Bacteria</taxon>
        <taxon>Pseudomonadati</taxon>
        <taxon>Pseudomonadota</taxon>
        <taxon>Gammaproteobacteria</taxon>
        <taxon>Alteromonadales</taxon>
        <taxon>Idiomarinaceae</taxon>
        <taxon>Idiomarina</taxon>
    </lineage>
</organism>
<comment type="subunit">
    <text evidence="6 12">Homodimer.</text>
</comment>
<dbReference type="Gene3D" id="3.40.50.2020">
    <property type="match status" value="1"/>
</dbReference>
<dbReference type="EMBL" id="PIQA01000001">
    <property type="protein sequence ID" value="RUO68130.1"/>
    <property type="molecule type" value="Genomic_DNA"/>
</dbReference>
<evidence type="ECO:0000256" key="8">
    <source>
        <dbReference type="ARBA" id="ARBA00022490"/>
    </source>
</evidence>
<accession>A0A432YXT0</accession>
<evidence type="ECO:0000259" key="13">
    <source>
        <dbReference type="Pfam" id="PF00156"/>
    </source>
</evidence>
<dbReference type="GO" id="GO:0002055">
    <property type="term" value="F:adenine binding"/>
    <property type="evidence" value="ECO:0007669"/>
    <property type="project" value="TreeGrafter"/>
</dbReference>
<sequence length="177" mass="19182">MEERLKEVKDSIGAIHNYPKPGIIFRDITPLLQNHDAFKSCIDAFKLRYEMAGVTQIAAIEARGFLFGSALAYAMGCGVTLLRKPGKLPGNIVSQTYALEYGTDELQMHENALTNNDKVLIIDDLLATGGTVLAADKLIRSTGATVEEAAFVVSLPELGGEDKLRQAGVACYTLCQF</sequence>
<dbReference type="InterPro" id="IPR050054">
    <property type="entry name" value="UPRTase/APRTase"/>
</dbReference>
<protein>
    <recommendedName>
        <fullName evidence="7 12">Adenine phosphoribosyltransferase</fullName>
        <shortName evidence="12">APRT</shortName>
        <ecNumber evidence="7 12">2.4.2.7</ecNumber>
    </recommendedName>
</protein>
<evidence type="ECO:0000256" key="5">
    <source>
        <dbReference type="ARBA" id="ARBA00008391"/>
    </source>
</evidence>
<dbReference type="InterPro" id="IPR029057">
    <property type="entry name" value="PRTase-like"/>
</dbReference>
<evidence type="ECO:0000256" key="10">
    <source>
        <dbReference type="ARBA" id="ARBA00022679"/>
    </source>
</evidence>
<evidence type="ECO:0000256" key="2">
    <source>
        <dbReference type="ARBA" id="ARBA00003968"/>
    </source>
</evidence>
<dbReference type="Proteomes" id="UP000288361">
    <property type="component" value="Unassembled WGS sequence"/>
</dbReference>
<gene>
    <name evidence="12" type="primary">apt</name>
    <name evidence="14" type="ORF">CWI73_04620</name>
</gene>
<dbReference type="NCBIfam" id="TIGR01090">
    <property type="entry name" value="apt"/>
    <property type="match status" value="1"/>
</dbReference>
<feature type="domain" description="Phosphoribosyltransferase" evidence="13">
    <location>
        <begin position="31"/>
        <end position="154"/>
    </location>
</feature>